<reference evidence="1 2" key="1">
    <citation type="journal article" date="2021" name="Front. Microbiol.">
        <title>Aerobic Denitrification and Heterotrophic Sulfur Oxidation in the Genus Halomonas Revealed by Six Novel Species Characterizations and Genome-Based Analysis.</title>
        <authorList>
            <person name="Wang L."/>
            <person name="Shao Z."/>
        </authorList>
    </citation>
    <scope>NUCLEOTIDE SEQUENCE [LARGE SCALE GENOMIC DNA]</scope>
    <source>
        <strain evidence="1 2">MCCC 1A11081</strain>
    </source>
</reference>
<gene>
    <name evidence="1" type="ORF">HOP53_06320</name>
</gene>
<comment type="caution">
    <text evidence="1">The sequence shown here is derived from an EMBL/GenBank/DDBJ whole genome shotgun (WGS) entry which is preliminary data.</text>
</comment>
<dbReference type="EMBL" id="JABFTX010000001">
    <property type="protein sequence ID" value="MCE8002449.1"/>
    <property type="molecule type" value="Genomic_DNA"/>
</dbReference>
<sequence length="372" mass="40481">MNHFTDKPGRVKPALLEYLQSTVPTGVRWALRGGKTGLAAWLASDTVKDLDLWVHSEDISRFLHALSPLAAGTVSLESDPRWLRHIVLVMPARFDHQLIDITYGDLKVGGALTCREELIAVRAGSHGPMLAGVAAVSDLLLRKLLRGKRVESSRLAEASLQWHQAPEQQRRLWLDQVGESLGSALKGSLPATLSGRRISRLQRAAFLLAATRASLLQGGISLALRRRRRMVLGRRSRVPLKRPVAPVMVHLAGPEVAMLAHRIEQVLSAIGVRTQRIEAGSAVWKRLGRLAMAGGFGQAAIVSGNRRLPRLTSFLFGAPVTIAPSADREEILKCYYLAAHRWYIDDLALAGRMATGEGAGMQLSLGAASTLP</sequence>
<dbReference type="Gene3D" id="3.30.460.40">
    <property type="match status" value="1"/>
</dbReference>
<keyword evidence="2" id="KW-1185">Reference proteome</keyword>
<name>A0ABS9A0V2_9GAMM</name>
<organism evidence="1 2">
    <name type="scientific">Billgrantia ethanolica</name>
    <dbReference type="NCBI Taxonomy" id="2733486"/>
    <lineage>
        <taxon>Bacteria</taxon>
        <taxon>Pseudomonadati</taxon>
        <taxon>Pseudomonadota</taxon>
        <taxon>Gammaproteobacteria</taxon>
        <taxon>Oceanospirillales</taxon>
        <taxon>Halomonadaceae</taxon>
        <taxon>Billgrantia</taxon>
    </lineage>
</organism>
<dbReference type="Proteomes" id="UP001320168">
    <property type="component" value="Unassembled WGS sequence"/>
</dbReference>
<evidence type="ECO:0000313" key="2">
    <source>
        <dbReference type="Proteomes" id="UP001320168"/>
    </source>
</evidence>
<proteinExistence type="predicted"/>
<protein>
    <submittedName>
        <fullName evidence="1">Uncharacterized protein</fullName>
    </submittedName>
</protein>
<evidence type="ECO:0000313" key="1">
    <source>
        <dbReference type="EMBL" id="MCE8002449.1"/>
    </source>
</evidence>
<dbReference type="RefSeq" id="WP_234269225.1">
    <property type="nucleotide sequence ID" value="NZ_JABFTX010000001.1"/>
</dbReference>
<accession>A0ABS9A0V2</accession>